<dbReference type="InterPro" id="IPR013752">
    <property type="entry name" value="KPA_reductase"/>
</dbReference>
<keyword evidence="15" id="KW-1185">Reference proteome</keyword>
<dbReference type="Gene3D" id="1.10.1040.10">
    <property type="entry name" value="N-(1-d-carboxylethyl)-l-norvaline Dehydrogenase, domain 2"/>
    <property type="match status" value="1"/>
</dbReference>
<evidence type="ECO:0000256" key="8">
    <source>
        <dbReference type="ARBA" id="ARBA00023002"/>
    </source>
</evidence>
<evidence type="ECO:0000313" key="15">
    <source>
        <dbReference type="Proteomes" id="UP000037660"/>
    </source>
</evidence>
<dbReference type="InterPro" id="IPR036291">
    <property type="entry name" value="NAD(P)-bd_dom_sf"/>
</dbReference>
<gene>
    <name evidence="14" type="ORF">ISF6_0642</name>
</gene>
<dbReference type="PANTHER" id="PTHR21708">
    <property type="entry name" value="PROBABLE 2-DEHYDROPANTOATE 2-REDUCTASE"/>
    <property type="match status" value="1"/>
</dbReference>
<dbReference type="InterPro" id="IPR013328">
    <property type="entry name" value="6PGD_dom2"/>
</dbReference>
<dbReference type="Pfam" id="PF02558">
    <property type="entry name" value="ApbA"/>
    <property type="match status" value="1"/>
</dbReference>
<dbReference type="InterPro" id="IPR013332">
    <property type="entry name" value="KPR_N"/>
</dbReference>
<feature type="domain" description="Ketopantoate reductase C-terminal" evidence="13">
    <location>
        <begin position="176"/>
        <end position="293"/>
    </location>
</feature>
<dbReference type="STRING" id="1547922.ISF6_0642"/>
<dbReference type="InterPro" id="IPR008927">
    <property type="entry name" value="6-PGluconate_DH-like_C_sf"/>
</dbReference>
<dbReference type="NCBIfam" id="TIGR00745">
    <property type="entry name" value="apbA_panE"/>
    <property type="match status" value="1"/>
</dbReference>
<dbReference type="AlphaFoldDB" id="A0A0K8NXF1"/>
<dbReference type="SUPFAM" id="SSF51735">
    <property type="entry name" value="NAD(P)-binding Rossmann-fold domains"/>
    <property type="match status" value="1"/>
</dbReference>
<protein>
    <recommendedName>
        <fullName evidence="5 11">2-dehydropantoate 2-reductase</fullName>
        <ecNumber evidence="4 11">1.1.1.169</ecNumber>
    </recommendedName>
    <alternativeName>
        <fullName evidence="9 11">Ketopantoate reductase</fullName>
    </alternativeName>
</protein>
<dbReference type="EMBL" id="BBYR01000013">
    <property type="protein sequence ID" value="GAP35077.1"/>
    <property type="molecule type" value="Genomic_DNA"/>
</dbReference>
<reference evidence="14 15" key="2">
    <citation type="journal article" date="2016" name="Science">
        <title>A bacterium that degrades and assimilates poly(ethylene terephthalate).</title>
        <authorList>
            <person name="Yoshida S."/>
            <person name="Hiraga K."/>
            <person name="Takehana T."/>
            <person name="Taniguchi I."/>
            <person name="Yamaji H."/>
            <person name="Maeda Y."/>
            <person name="Toyohara K."/>
            <person name="Miyamoto K."/>
            <person name="Kimura Y."/>
            <person name="Oda K."/>
        </authorList>
    </citation>
    <scope>NUCLEOTIDE SEQUENCE [LARGE SCALE GENOMIC DNA]</scope>
    <source>
        <strain evidence="15">NBRC 110686 / TISTR 2288 / 201-F6</strain>
    </source>
</reference>
<comment type="catalytic activity">
    <reaction evidence="10 11">
        <text>(R)-pantoate + NADP(+) = 2-dehydropantoate + NADPH + H(+)</text>
        <dbReference type="Rhea" id="RHEA:16233"/>
        <dbReference type="ChEBI" id="CHEBI:11561"/>
        <dbReference type="ChEBI" id="CHEBI:15378"/>
        <dbReference type="ChEBI" id="CHEBI:15980"/>
        <dbReference type="ChEBI" id="CHEBI:57783"/>
        <dbReference type="ChEBI" id="CHEBI:58349"/>
        <dbReference type="EC" id="1.1.1.169"/>
    </reaction>
</comment>
<comment type="function">
    <text evidence="1 11">Catalyzes the NADPH-dependent reduction of ketopantoate into pantoic acid.</text>
</comment>
<evidence type="ECO:0000256" key="4">
    <source>
        <dbReference type="ARBA" id="ARBA00013014"/>
    </source>
</evidence>
<evidence type="ECO:0000259" key="13">
    <source>
        <dbReference type="Pfam" id="PF08546"/>
    </source>
</evidence>
<evidence type="ECO:0000256" key="2">
    <source>
        <dbReference type="ARBA" id="ARBA00004994"/>
    </source>
</evidence>
<accession>A0A0K8NXF1</accession>
<reference evidence="15" key="1">
    <citation type="submission" date="2015-07" db="EMBL/GenBank/DDBJ databases">
        <title>Discovery of a poly(ethylene terephthalate assimilation.</title>
        <authorList>
            <person name="Yoshida S."/>
            <person name="Hiraga K."/>
            <person name="Takehana T."/>
            <person name="Taniguchi I."/>
            <person name="Yamaji H."/>
            <person name="Maeda Y."/>
            <person name="Toyohara K."/>
            <person name="Miyamoto K."/>
            <person name="Kimura Y."/>
            <person name="Oda K."/>
        </authorList>
    </citation>
    <scope>NUCLEOTIDE SEQUENCE [LARGE SCALE GENOMIC DNA]</scope>
    <source>
        <strain evidence="15">NBRC 110686 / TISTR 2288 / 201-F6</strain>
    </source>
</reference>
<proteinExistence type="inferred from homology"/>
<dbReference type="OrthoDB" id="9796561at2"/>
<dbReference type="FunFam" id="1.10.1040.10:FF:000017">
    <property type="entry name" value="2-dehydropantoate 2-reductase"/>
    <property type="match status" value="1"/>
</dbReference>
<dbReference type="InterPro" id="IPR051402">
    <property type="entry name" value="KPR-Related"/>
</dbReference>
<dbReference type="GO" id="GO:0008677">
    <property type="term" value="F:2-dehydropantoate 2-reductase activity"/>
    <property type="evidence" value="ECO:0007669"/>
    <property type="project" value="UniProtKB-EC"/>
</dbReference>
<dbReference type="Proteomes" id="UP000037660">
    <property type="component" value="Unassembled WGS sequence"/>
</dbReference>
<feature type="domain" description="Ketopantoate reductase N-terminal" evidence="12">
    <location>
        <begin position="3"/>
        <end position="149"/>
    </location>
</feature>
<evidence type="ECO:0000313" key="14">
    <source>
        <dbReference type="EMBL" id="GAP35077.1"/>
    </source>
</evidence>
<dbReference type="Gene3D" id="3.40.50.720">
    <property type="entry name" value="NAD(P)-binding Rossmann-like Domain"/>
    <property type="match status" value="1"/>
</dbReference>
<sequence length="309" mass="32300">MKILILGAGGIGGYFGAQLLRSGADVSFLVRERRRAAIAAQGLRIESPHGDFTVHPTLVTAADARPVYDLVLLSPKAYDLDDALASLEGALGAAALLPFLNGLDHLEQLDRRYGRERVLGGVAQIAATLTAEGVVRQMSPLHSLTVGARDPAHAALARAFIAACAKAPFDSLLSEDITQALWDKWTFLATLAGMTTVCRGSIGEIVATAHGRALAERMYAECLAVAAASGQPVGEAARQRALGLLTAVGSPFTASMLRDLEAGQRTEHEHILGAMAARGQALGLPMDLVRLAYTPLAIRAARAAAAPVA</sequence>
<dbReference type="SUPFAM" id="SSF48179">
    <property type="entry name" value="6-phosphogluconate dehydrogenase C-terminal domain-like"/>
    <property type="match status" value="1"/>
</dbReference>
<comment type="similarity">
    <text evidence="3 11">Belongs to the ketopantoate reductase family.</text>
</comment>
<comment type="caution">
    <text evidence="14">The sequence shown here is derived from an EMBL/GenBank/DDBJ whole genome shotgun (WGS) entry which is preliminary data.</text>
</comment>
<evidence type="ECO:0000256" key="10">
    <source>
        <dbReference type="ARBA" id="ARBA00048793"/>
    </source>
</evidence>
<evidence type="ECO:0000256" key="9">
    <source>
        <dbReference type="ARBA" id="ARBA00032024"/>
    </source>
</evidence>
<keyword evidence="8 11" id="KW-0560">Oxidoreductase</keyword>
<evidence type="ECO:0000256" key="6">
    <source>
        <dbReference type="ARBA" id="ARBA00022655"/>
    </source>
</evidence>
<dbReference type="GO" id="GO:0015940">
    <property type="term" value="P:pantothenate biosynthetic process"/>
    <property type="evidence" value="ECO:0007669"/>
    <property type="project" value="UniProtKB-UniPathway"/>
</dbReference>
<keyword evidence="6 11" id="KW-0566">Pantothenate biosynthesis</keyword>
<dbReference type="FunFam" id="3.40.50.720:FF:000307">
    <property type="entry name" value="2-dehydropantoate 2-reductase"/>
    <property type="match status" value="1"/>
</dbReference>
<evidence type="ECO:0000256" key="1">
    <source>
        <dbReference type="ARBA" id="ARBA00002919"/>
    </source>
</evidence>
<evidence type="ECO:0000256" key="5">
    <source>
        <dbReference type="ARBA" id="ARBA00019465"/>
    </source>
</evidence>
<dbReference type="InterPro" id="IPR003710">
    <property type="entry name" value="ApbA"/>
</dbReference>
<dbReference type="PANTHER" id="PTHR21708:SF26">
    <property type="entry name" value="2-DEHYDROPANTOATE 2-REDUCTASE"/>
    <property type="match status" value="1"/>
</dbReference>
<dbReference type="UniPathway" id="UPA00028">
    <property type="reaction ID" value="UER00004"/>
</dbReference>
<dbReference type="GO" id="GO:0005737">
    <property type="term" value="C:cytoplasm"/>
    <property type="evidence" value="ECO:0007669"/>
    <property type="project" value="TreeGrafter"/>
</dbReference>
<keyword evidence="7 11" id="KW-0521">NADP</keyword>
<comment type="pathway">
    <text evidence="2 11">Cofactor biosynthesis; (R)-pantothenate biosynthesis; (R)-pantoate from 3-methyl-2-oxobutanoate: step 2/2.</text>
</comment>
<evidence type="ECO:0000256" key="3">
    <source>
        <dbReference type="ARBA" id="ARBA00007870"/>
    </source>
</evidence>
<evidence type="ECO:0000256" key="7">
    <source>
        <dbReference type="ARBA" id="ARBA00022857"/>
    </source>
</evidence>
<organism evidence="14 15">
    <name type="scientific">Piscinibacter sakaiensis</name>
    <name type="common">Ideonella sakaiensis</name>
    <dbReference type="NCBI Taxonomy" id="1547922"/>
    <lineage>
        <taxon>Bacteria</taxon>
        <taxon>Pseudomonadati</taxon>
        <taxon>Pseudomonadota</taxon>
        <taxon>Betaproteobacteria</taxon>
        <taxon>Burkholderiales</taxon>
        <taxon>Sphaerotilaceae</taxon>
        <taxon>Piscinibacter</taxon>
    </lineage>
</organism>
<dbReference type="RefSeq" id="WP_054019157.1">
    <property type="nucleotide sequence ID" value="NZ_BBYR01000013.1"/>
</dbReference>
<evidence type="ECO:0000259" key="12">
    <source>
        <dbReference type="Pfam" id="PF02558"/>
    </source>
</evidence>
<name>A0A0K8NXF1_PISS1</name>
<dbReference type="Pfam" id="PF08546">
    <property type="entry name" value="ApbA_C"/>
    <property type="match status" value="1"/>
</dbReference>
<evidence type="ECO:0000256" key="11">
    <source>
        <dbReference type="RuleBase" id="RU362068"/>
    </source>
</evidence>
<dbReference type="EC" id="1.1.1.169" evidence="4 11"/>